<evidence type="ECO:0000259" key="7">
    <source>
        <dbReference type="PROSITE" id="PS50850"/>
    </source>
</evidence>
<accession>A0A8H3FP52</accession>
<feature type="transmembrane region" description="Helical" evidence="6">
    <location>
        <begin position="474"/>
        <end position="497"/>
    </location>
</feature>
<evidence type="ECO:0000313" key="8">
    <source>
        <dbReference type="EMBL" id="CAF9924636.1"/>
    </source>
</evidence>
<dbReference type="InterPro" id="IPR011701">
    <property type="entry name" value="MFS"/>
</dbReference>
<dbReference type="GO" id="GO:0022857">
    <property type="term" value="F:transmembrane transporter activity"/>
    <property type="evidence" value="ECO:0007669"/>
    <property type="project" value="InterPro"/>
</dbReference>
<name>A0A8H3FP52_9LECA</name>
<evidence type="ECO:0000256" key="1">
    <source>
        <dbReference type="ARBA" id="ARBA00004141"/>
    </source>
</evidence>
<keyword evidence="3 6" id="KW-1133">Transmembrane helix</keyword>
<dbReference type="Pfam" id="PF07690">
    <property type="entry name" value="MFS_1"/>
    <property type="match status" value="1"/>
</dbReference>
<evidence type="ECO:0000313" key="9">
    <source>
        <dbReference type="Proteomes" id="UP000664521"/>
    </source>
</evidence>
<evidence type="ECO:0000256" key="5">
    <source>
        <dbReference type="SAM" id="MobiDB-lite"/>
    </source>
</evidence>
<keyword evidence="2 6" id="KW-0812">Transmembrane</keyword>
<protein>
    <recommendedName>
        <fullName evidence="7">Major facilitator superfamily (MFS) profile domain-containing protein</fullName>
    </recommendedName>
</protein>
<feature type="transmembrane region" description="Helical" evidence="6">
    <location>
        <begin position="202"/>
        <end position="220"/>
    </location>
</feature>
<feature type="transmembrane region" description="Helical" evidence="6">
    <location>
        <begin position="446"/>
        <end position="467"/>
    </location>
</feature>
<dbReference type="OrthoDB" id="2585655at2759"/>
<keyword evidence="4 6" id="KW-0472">Membrane</keyword>
<dbReference type="InterPro" id="IPR036259">
    <property type="entry name" value="MFS_trans_sf"/>
</dbReference>
<dbReference type="PANTHER" id="PTHR23502:SF29">
    <property type="entry name" value="TRANSPORTER, PUTATIVE (AFU_ORTHOLOGUE AFUA_6G06680)-RELATED"/>
    <property type="match status" value="1"/>
</dbReference>
<dbReference type="SUPFAM" id="SSF103473">
    <property type="entry name" value="MFS general substrate transporter"/>
    <property type="match status" value="1"/>
</dbReference>
<evidence type="ECO:0000256" key="2">
    <source>
        <dbReference type="ARBA" id="ARBA00022692"/>
    </source>
</evidence>
<dbReference type="EMBL" id="CAJPDS010000036">
    <property type="protein sequence ID" value="CAF9924636.1"/>
    <property type="molecule type" value="Genomic_DNA"/>
</dbReference>
<dbReference type="AlphaFoldDB" id="A0A8H3FP52"/>
<feature type="domain" description="Major facilitator superfamily (MFS) profile" evidence="7">
    <location>
        <begin position="71"/>
        <end position="531"/>
    </location>
</feature>
<feature type="transmembrane region" description="Helical" evidence="6">
    <location>
        <begin position="412"/>
        <end position="434"/>
    </location>
</feature>
<proteinExistence type="predicted"/>
<gene>
    <name evidence="8" type="ORF">HETSPECPRED_005633</name>
</gene>
<comment type="subcellular location">
    <subcellularLocation>
        <location evidence="1">Membrane</location>
        <topology evidence="1">Multi-pass membrane protein</topology>
    </subcellularLocation>
</comment>
<dbReference type="PANTHER" id="PTHR23502">
    <property type="entry name" value="MAJOR FACILITATOR SUPERFAMILY"/>
    <property type="match status" value="1"/>
</dbReference>
<feature type="transmembrane region" description="Helical" evidence="6">
    <location>
        <begin position="166"/>
        <end position="190"/>
    </location>
</feature>
<dbReference type="Gene3D" id="1.20.1250.20">
    <property type="entry name" value="MFS general substrate transporter like domains"/>
    <property type="match status" value="1"/>
</dbReference>
<comment type="caution">
    <text evidence="8">The sequence shown here is derived from an EMBL/GenBank/DDBJ whole genome shotgun (WGS) entry which is preliminary data.</text>
</comment>
<dbReference type="InterPro" id="IPR020846">
    <property type="entry name" value="MFS_dom"/>
</dbReference>
<feature type="transmembrane region" description="Helical" evidence="6">
    <location>
        <begin position="370"/>
        <end position="391"/>
    </location>
</feature>
<feature type="compositionally biased region" description="Polar residues" evidence="5">
    <location>
        <begin position="15"/>
        <end position="36"/>
    </location>
</feature>
<feature type="transmembrane region" description="Helical" evidence="6">
    <location>
        <begin position="226"/>
        <end position="246"/>
    </location>
</feature>
<organism evidence="8 9">
    <name type="scientific">Heterodermia speciosa</name>
    <dbReference type="NCBI Taxonomy" id="116794"/>
    <lineage>
        <taxon>Eukaryota</taxon>
        <taxon>Fungi</taxon>
        <taxon>Dikarya</taxon>
        <taxon>Ascomycota</taxon>
        <taxon>Pezizomycotina</taxon>
        <taxon>Lecanoromycetes</taxon>
        <taxon>OSLEUM clade</taxon>
        <taxon>Lecanoromycetidae</taxon>
        <taxon>Caliciales</taxon>
        <taxon>Physciaceae</taxon>
        <taxon>Heterodermia</taxon>
    </lineage>
</organism>
<feature type="transmembrane region" description="Helical" evidence="6">
    <location>
        <begin position="70"/>
        <end position="90"/>
    </location>
</feature>
<evidence type="ECO:0000256" key="6">
    <source>
        <dbReference type="SAM" id="Phobius"/>
    </source>
</evidence>
<dbReference type="Proteomes" id="UP000664521">
    <property type="component" value="Unassembled WGS sequence"/>
</dbReference>
<evidence type="ECO:0000256" key="3">
    <source>
        <dbReference type="ARBA" id="ARBA00022989"/>
    </source>
</evidence>
<keyword evidence="9" id="KW-1185">Reference proteome</keyword>
<feature type="transmembrane region" description="Helical" evidence="6">
    <location>
        <begin position="110"/>
        <end position="129"/>
    </location>
</feature>
<evidence type="ECO:0000256" key="4">
    <source>
        <dbReference type="ARBA" id="ARBA00023136"/>
    </source>
</evidence>
<feature type="transmembrane region" description="Helical" evidence="6">
    <location>
        <begin position="331"/>
        <end position="358"/>
    </location>
</feature>
<reference evidence="8" key="1">
    <citation type="submission" date="2021-03" db="EMBL/GenBank/DDBJ databases">
        <authorList>
            <person name="Tagirdzhanova G."/>
        </authorList>
    </citation>
    <scope>NUCLEOTIDE SEQUENCE</scope>
</reference>
<feature type="transmembrane region" description="Helical" evidence="6">
    <location>
        <begin position="136"/>
        <end position="154"/>
    </location>
</feature>
<dbReference type="GO" id="GO:0005886">
    <property type="term" value="C:plasma membrane"/>
    <property type="evidence" value="ECO:0007669"/>
    <property type="project" value="TreeGrafter"/>
</dbReference>
<sequence length="549" mass="60274">MGLGILDPSGWQHVPGTSSILDDNSRSQPTQGTISNLKYDRTGSVPIILVPQPTDDPNDPLNWPLWKRDVILFILSTISVIASTLSPLLAANTVTLSLILERNFTQTALLTGYHLCGVGVAGLLFVASARVWGKRHLYLLGTLLIVISSAWGGASGRNYKSLLWARIFQGVGLAPFEALVNASVGDLYYVHERGKRMALSNLALFGGAFFTPVIVGKITHTIGWQWSFYLIAIFAGILLPLVFFFCPETTFPRPDSATTIDHELLSTSDSEPYQSAASNHNSLEKESYGASPTNPPKVTFVQSLALFSGRKTSDSFVKLLLRPFPLLFHPAILWAMLIQGTLIGWTVMIGVELAVIFLGPPLWFTEVKTGYMYTGPFIGALLGFAISGLLADWSAKFMVKRNKGIYEPEFRILLVIAQLVFGCVGLYGFGAAAANVKKYGWFWPDFFFALEVVGMVLGAVASALYIVDAHREIAVEAFTCLLVFKNLFSFGLTWSAYDWIKTGGIARTFYIVASVQLVICLLSVPMYIFGKKNRAFFAKHDILKMTGLS</sequence>
<dbReference type="PROSITE" id="PS50850">
    <property type="entry name" value="MFS"/>
    <property type="match status" value="1"/>
</dbReference>
<feature type="region of interest" description="Disordered" evidence="5">
    <location>
        <begin position="1"/>
        <end position="37"/>
    </location>
</feature>
<feature type="transmembrane region" description="Helical" evidence="6">
    <location>
        <begin position="509"/>
        <end position="529"/>
    </location>
</feature>